<feature type="domain" description="PLD phosphodiesterase" evidence="10">
    <location>
        <begin position="251"/>
        <end position="278"/>
    </location>
</feature>
<feature type="transmembrane region" description="Helical" evidence="9">
    <location>
        <begin position="16"/>
        <end position="34"/>
    </location>
</feature>
<keyword evidence="7 9" id="KW-0472">Membrane</keyword>
<organism evidence="11 12">
    <name type="scientific">Absicoccus intestinalis</name>
    <dbReference type="NCBI Taxonomy" id="2926319"/>
    <lineage>
        <taxon>Bacteria</taxon>
        <taxon>Bacillati</taxon>
        <taxon>Bacillota</taxon>
        <taxon>Erysipelotrichia</taxon>
        <taxon>Erysipelotrichales</taxon>
        <taxon>Erysipelotrichaceae</taxon>
        <taxon>Absicoccus</taxon>
    </lineage>
</organism>
<reference evidence="11 12" key="1">
    <citation type="submission" date="2022-03" db="EMBL/GenBank/DDBJ databases">
        <title>Novel taxa within the pig intestine.</title>
        <authorList>
            <person name="Wylensek D."/>
            <person name="Bishof K."/>
            <person name="Afrizal A."/>
            <person name="Clavel T."/>
        </authorList>
    </citation>
    <scope>NUCLEOTIDE SEQUENCE [LARGE SCALE GENOMIC DNA]</scope>
    <source>
        <strain evidence="11 12">Cla-KB-P134</strain>
    </source>
</reference>
<comment type="caution">
    <text evidence="11">The sequence shown here is derived from an EMBL/GenBank/DDBJ whole genome shotgun (WGS) entry which is preliminary data.</text>
</comment>
<evidence type="ECO:0000313" key="11">
    <source>
        <dbReference type="EMBL" id="MDX8417172.1"/>
    </source>
</evidence>
<dbReference type="PANTHER" id="PTHR21248:SF22">
    <property type="entry name" value="PHOSPHOLIPASE D"/>
    <property type="match status" value="1"/>
</dbReference>
<evidence type="ECO:0000256" key="2">
    <source>
        <dbReference type="ARBA" id="ARBA00022475"/>
    </source>
</evidence>
<dbReference type="SUPFAM" id="SSF56024">
    <property type="entry name" value="Phospholipase D/nuclease"/>
    <property type="match status" value="2"/>
</dbReference>
<evidence type="ECO:0000256" key="9">
    <source>
        <dbReference type="SAM" id="Phobius"/>
    </source>
</evidence>
<keyword evidence="2" id="KW-1003">Cell membrane</keyword>
<evidence type="ECO:0000256" key="3">
    <source>
        <dbReference type="ARBA" id="ARBA00022679"/>
    </source>
</evidence>
<evidence type="ECO:0000313" key="12">
    <source>
        <dbReference type="Proteomes" id="UP001285244"/>
    </source>
</evidence>
<sequence length="514" mass="59495">MSKMRVEKRTNVRNSIMRLFVVIVAVSFQIFWLLNLFGQLQFISPQIGQAINNLAILVALWIYGRDKNVSINVPWMALILAFPMFGMGLYFLIGRTSLVTHVREVYTHIDLFLYRYFHQDRAILKEMESVDIDSAKDAHLIWNCGHFPVYKDTAITYYPEAIDGFNAQIEDMKKAQHFIFMEYHAIEDGYSFGQMKEVLIERAAAGVEVRIFYDDMGSIGFLNKSFIKEMKSYGIQCQVFNPIRPWILVFMNNRDHRKITVIDGQIGYTGGYNLAEEYFNRTHPYGYWKDTGIRLEGSAVRSMTLTFLEMWNANDPTHQAMAKYLTAQPVPSKGFVQPYADSPLDDEYLGEDVYMSIVNHAKKYVYFVTPYLIITDEMTRALTLAAKRGVDVRIITPGTPDKQITYMFTQSFYRDLVRGGVRIFEYIPGFPHAKMCISDDTVATCGTINLDYRSLYLHFENGVYLSHVDCIADMKKDFDHMFDLSKDVSEDYKGDINMIVRTWRAIVRLIAPLF</sequence>
<keyword evidence="5" id="KW-0677">Repeat</keyword>
<evidence type="ECO:0000256" key="8">
    <source>
        <dbReference type="NCBIfam" id="TIGR04265"/>
    </source>
</evidence>
<evidence type="ECO:0000256" key="1">
    <source>
        <dbReference type="ARBA" id="ARBA00004236"/>
    </source>
</evidence>
<dbReference type="CDD" id="cd09154">
    <property type="entry name" value="PLDc_SMU_988_like_1"/>
    <property type="match status" value="1"/>
</dbReference>
<feature type="transmembrane region" description="Helical" evidence="9">
    <location>
        <begin position="75"/>
        <end position="93"/>
    </location>
</feature>
<evidence type="ECO:0000256" key="6">
    <source>
        <dbReference type="ARBA" id="ARBA00022989"/>
    </source>
</evidence>
<dbReference type="InterPro" id="IPR001736">
    <property type="entry name" value="PLipase_D/transphosphatidylase"/>
</dbReference>
<name>A0ABU4WKS9_9FIRM</name>
<dbReference type="PROSITE" id="PS50035">
    <property type="entry name" value="PLD"/>
    <property type="match status" value="2"/>
</dbReference>
<keyword evidence="4 9" id="KW-0812">Transmembrane</keyword>
<dbReference type="EC" id="2.7.8.-" evidence="8"/>
<protein>
    <recommendedName>
        <fullName evidence="8">Cardiolipin synthase</fullName>
        <ecNumber evidence="8">2.7.8.-</ecNumber>
    </recommendedName>
</protein>
<dbReference type="CDD" id="cd09160">
    <property type="entry name" value="PLDc_SMU_988_like_2"/>
    <property type="match status" value="1"/>
</dbReference>
<dbReference type="InterPro" id="IPR025202">
    <property type="entry name" value="PLD-like_dom"/>
</dbReference>
<proteinExistence type="predicted"/>
<dbReference type="InterPro" id="IPR022924">
    <property type="entry name" value="Cardiolipin_synthase"/>
</dbReference>
<dbReference type="Gene3D" id="3.30.870.10">
    <property type="entry name" value="Endonuclease Chain A"/>
    <property type="match status" value="2"/>
</dbReference>
<evidence type="ECO:0000259" key="10">
    <source>
        <dbReference type="PROSITE" id="PS50035"/>
    </source>
</evidence>
<dbReference type="PANTHER" id="PTHR21248">
    <property type="entry name" value="CARDIOLIPIN SYNTHASE"/>
    <property type="match status" value="1"/>
</dbReference>
<keyword evidence="12" id="KW-1185">Reference proteome</keyword>
<evidence type="ECO:0000256" key="7">
    <source>
        <dbReference type="ARBA" id="ARBA00023136"/>
    </source>
</evidence>
<keyword evidence="6 9" id="KW-1133">Transmembrane helix</keyword>
<accession>A0ABU4WKS9</accession>
<dbReference type="SMART" id="SM00155">
    <property type="entry name" value="PLDc"/>
    <property type="match status" value="2"/>
</dbReference>
<dbReference type="RefSeq" id="WP_320325465.1">
    <property type="nucleotide sequence ID" value="NZ_JALBUS010000005.1"/>
</dbReference>
<evidence type="ECO:0000256" key="4">
    <source>
        <dbReference type="ARBA" id="ARBA00022692"/>
    </source>
</evidence>
<dbReference type="Pfam" id="PF13091">
    <property type="entry name" value="PLDc_2"/>
    <property type="match status" value="2"/>
</dbReference>
<feature type="transmembrane region" description="Helical" evidence="9">
    <location>
        <begin position="46"/>
        <end position="63"/>
    </location>
</feature>
<gene>
    <name evidence="11" type="primary">cls</name>
    <name evidence="11" type="ORF">MOZ64_04870</name>
</gene>
<dbReference type="EMBL" id="JALBUS010000005">
    <property type="protein sequence ID" value="MDX8417172.1"/>
    <property type="molecule type" value="Genomic_DNA"/>
</dbReference>
<dbReference type="NCBIfam" id="TIGR04265">
    <property type="entry name" value="bac_cardiolipin"/>
    <property type="match status" value="1"/>
</dbReference>
<evidence type="ECO:0000256" key="5">
    <source>
        <dbReference type="ARBA" id="ARBA00022737"/>
    </source>
</evidence>
<feature type="domain" description="PLD phosphodiesterase" evidence="10">
    <location>
        <begin position="427"/>
        <end position="454"/>
    </location>
</feature>
<keyword evidence="3" id="KW-0808">Transferase</keyword>
<comment type="subcellular location">
    <subcellularLocation>
        <location evidence="1">Cell membrane</location>
    </subcellularLocation>
</comment>
<dbReference type="Proteomes" id="UP001285244">
    <property type="component" value="Unassembled WGS sequence"/>
</dbReference>